<evidence type="ECO:0000256" key="2">
    <source>
        <dbReference type="ARBA" id="ARBA00022475"/>
    </source>
</evidence>
<evidence type="ECO:0000256" key="1">
    <source>
        <dbReference type="ARBA" id="ARBA00004651"/>
    </source>
</evidence>
<gene>
    <name evidence="7" type="ORF">IQ16_03975</name>
</gene>
<keyword evidence="8" id="KW-1185">Reference proteome</keyword>
<evidence type="ECO:0000256" key="3">
    <source>
        <dbReference type="ARBA" id="ARBA00022692"/>
    </source>
</evidence>
<keyword evidence="5 6" id="KW-0472">Membrane</keyword>
<evidence type="ECO:0000313" key="7">
    <source>
        <dbReference type="EMBL" id="TWI68782.1"/>
    </source>
</evidence>
<sequence>MSLEKEFSDLRLSFEPLTLYQKFEQVCILMLTMLIAIIIVLALWNLTLKILLSIWATNFDPTDYGVFQTVFGMIFTVIIALEFKRSLLVVAERRDSVVQVRSVILIALLAVVRKLIILDLSSTDAFHLLALAAAILALGAVYWLVRDQGQPREIIAARDG</sequence>
<evidence type="ECO:0000256" key="4">
    <source>
        <dbReference type="ARBA" id="ARBA00022989"/>
    </source>
</evidence>
<feature type="transmembrane region" description="Helical" evidence="6">
    <location>
        <begin position="102"/>
        <end position="120"/>
    </location>
</feature>
<keyword evidence="3 6" id="KW-0812">Transmembrane</keyword>
<dbReference type="Pfam" id="PF06146">
    <property type="entry name" value="PsiE"/>
    <property type="match status" value="1"/>
</dbReference>
<feature type="transmembrane region" description="Helical" evidence="6">
    <location>
        <begin position="64"/>
        <end position="81"/>
    </location>
</feature>
<evidence type="ECO:0000256" key="5">
    <source>
        <dbReference type="ARBA" id="ARBA00023136"/>
    </source>
</evidence>
<dbReference type="Proteomes" id="UP000316291">
    <property type="component" value="Unassembled WGS sequence"/>
</dbReference>
<feature type="transmembrane region" description="Helical" evidence="6">
    <location>
        <begin position="126"/>
        <end position="145"/>
    </location>
</feature>
<accession>A0A562RI54</accession>
<organism evidence="7 8">
    <name type="scientific">Bradyrhizobium huanghuaihaiense</name>
    <dbReference type="NCBI Taxonomy" id="990078"/>
    <lineage>
        <taxon>Bacteria</taxon>
        <taxon>Pseudomonadati</taxon>
        <taxon>Pseudomonadota</taxon>
        <taxon>Alphaproteobacteria</taxon>
        <taxon>Hyphomicrobiales</taxon>
        <taxon>Nitrobacteraceae</taxon>
        <taxon>Bradyrhizobium</taxon>
    </lineage>
</organism>
<keyword evidence="2" id="KW-1003">Cell membrane</keyword>
<dbReference type="EMBL" id="VLLA01000009">
    <property type="protein sequence ID" value="TWI68782.1"/>
    <property type="molecule type" value="Genomic_DNA"/>
</dbReference>
<reference evidence="7 8" key="1">
    <citation type="journal article" date="2015" name="Stand. Genomic Sci.">
        <title>Genomic Encyclopedia of Bacterial and Archaeal Type Strains, Phase III: the genomes of soil and plant-associated and newly described type strains.</title>
        <authorList>
            <person name="Whitman W.B."/>
            <person name="Woyke T."/>
            <person name="Klenk H.P."/>
            <person name="Zhou Y."/>
            <person name="Lilburn T.G."/>
            <person name="Beck B.J."/>
            <person name="De Vos P."/>
            <person name="Vandamme P."/>
            <person name="Eisen J.A."/>
            <person name="Garrity G."/>
            <person name="Hugenholtz P."/>
            <person name="Kyrpides N.C."/>
        </authorList>
    </citation>
    <scope>NUCLEOTIDE SEQUENCE [LARGE SCALE GENOMIC DNA]</scope>
    <source>
        <strain evidence="7 8">CGMCC 1.10948</strain>
    </source>
</reference>
<dbReference type="GO" id="GO:0005886">
    <property type="term" value="C:plasma membrane"/>
    <property type="evidence" value="ECO:0007669"/>
    <property type="project" value="UniProtKB-SubCell"/>
</dbReference>
<name>A0A562RI54_9BRAD</name>
<dbReference type="InterPro" id="IPR020948">
    <property type="entry name" value="P_starv_induced_PsiE-like"/>
</dbReference>
<feature type="transmembrane region" description="Helical" evidence="6">
    <location>
        <begin position="26"/>
        <end position="44"/>
    </location>
</feature>
<comment type="subcellular location">
    <subcellularLocation>
        <location evidence="1">Cell membrane</location>
        <topology evidence="1">Multi-pass membrane protein</topology>
    </subcellularLocation>
</comment>
<keyword evidence="4 6" id="KW-1133">Transmembrane helix</keyword>
<dbReference type="OrthoDB" id="598027at2"/>
<dbReference type="AlphaFoldDB" id="A0A562RI54"/>
<evidence type="ECO:0000313" key="8">
    <source>
        <dbReference type="Proteomes" id="UP000316291"/>
    </source>
</evidence>
<evidence type="ECO:0000256" key="6">
    <source>
        <dbReference type="SAM" id="Phobius"/>
    </source>
</evidence>
<protein>
    <submittedName>
        <fullName evidence="7">Uncharacterized membrane protein (DUF373 family)</fullName>
    </submittedName>
</protein>
<proteinExistence type="predicted"/>
<dbReference type="RefSeq" id="WP_035666110.1">
    <property type="nucleotide sequence ID" value="NZ_VLLA01000009.1"/>
</dbReference>
<comment type="caution">
    <text evidence="7">The sequence shown here is derived from an EMBL/GenBank/DDBJ whole genome shotgun (WGS) entry which is preliminary data.</text>
</comment>